<feature type="compositionally biased region" description="Polar residues" evidence="1">
    <location>
        <begin position="736"/>
        <end position="751"/>
    </location>
</feature>
<gene>
    <name evidence="3" type="ORF">EV640_10642</name>
</gene>
<sequence length="764" mass="80432">MSLLSLEALLARLETWDEDRLARLLRLRPDLLAPSPQDLTTLAVRVGSEASIRTHLQRLDAATLGAAVTLARAAAQAPDLAQADPGQEPDPAAVEALHAAGLFFSEIGSAQSLATPARLPHIIDSLTAHLPELAGTLAADSAPRPSPASASAAVIENASLAAITELLDDVAELLALLAASPATTLRTGGVGMRELRRIAAASARWGPPVSSSSARGRTSAGTLGALTGTDASVGEIGWLLELTAACGLIELADGQSWSPGRFAQQWGAAARQHQHQLLVSGWLLAPRAPMLLRGPHPSSRIAPTLGLDRQRGDAEQLRRALLETARGLIEEPSGPEGQLYALNLPEDDLPGPDALTGALPRRLAARRPLLSARVMHLLPWLMREAERLGLFAVGTLSTAGDALLEGSLPREAVRQDPAPSAGARWRPGLSRLAERLASTMPAQVDTILVQSDLTAIATGALSPDSAAALADFAQREGHGAVPTFRFSPESLHRGLTRGWTGAGMLTWLESHSLTEVPAALRTQVEDAARTWRGVQIGEAGAWLRVTDADQRAAMLAHPVLDGLGLQVLAEDILICRAPVKAMEQALTEAGFNTARHTEAEPESHRREPAGTSAEHTASWALETSPWEQSPVRITSAEPGEQDENLLRATAAALRQAGRAAPSSSSDSAATQDVIGTLRSALAGRRELTLIRVSPQGSTHRLTGVPTGMNAGRVRIRVRDDQGDATVMLHRIAAVEETTSQETPPQGGSMQASAEHPGNLEESNG</sequence>
<evidence type="ECO:0000313" key="4">
    <source>
        <dbReference type="Proteomes" id="UP000294506"/>
    </source>
</evidence>
<organism evidence="3 4">
    <name type="scientific">Nesterenkonia aurantiaca</name>
    <dbReference type="NCBI Taxonomy" id="1436010"/>
    <lineage>
        <taxon>Bacteria</taxon>
        <taxon>Bacillati</taxon>
        <taxon>Actinomycetota</taxon>
        <taxon>Actinomycetes</taxon>
        <taxon>Micrococcales</taxon>
        <taxon>Micrococcaceae</taxon>
        <taxon>Nesterenkonia</taxon>
    </lineage>
</organism>
<comment type="caution">
    <text evidence="3">The sequence shown here is derived from an EMBL/GenBank/DDBJ whole genome shotgun (WGS) entry which is preliminary data.</text>
</comment>
<reference evidence="3 4" key="1">
    <citation type="submission" date="2019-03" db="EMBL/GenBank/DDBJ databases">
        <title>Genomic Encyclopedia of Type Strains, Phase III (KMG-III): the genomes of soil and plant-associated and newly described type strains.</title>
        <authorList>
            <person name="Whitman W."/>
        </authorList>
    </citation>
    <scope>NUCLEOTIDE SEQUENCE [LARGE SCALE GENOMIC DNA]</scope>
    <source>
        <strain evidence="3 4">DSM 27373</strain>
    </source>
</reference>
<protein>
    <submittedName>
        <fullName evidence="3">XPB/Ssl2-like helicase family protein</fullName>
    </submittedName>
</protein>
<dbReference type="InterPro" id="IPR032830">
    <property type="entry name" value="XPB/Ssl2_N"/>
</dbReference>
<evidence type="ECO:0000313" key="3">
    <source>
        <dbReference type="EMBL" id="TDS85396.1"/>
    </source>
</evidence>
<accession>A0A4R7G2P5</accession>
<name>A0A4R7G2P5_9MICC</name>
<proteinExistence type="predicted"/>
<feature type="compositionally biased region" description="Basic and acidic residues" evidence="1">
    <location>
        <begin position="595"/>
        <end position="608"/>
    </location>
</feature>
<evidence type="ECO:0000256" key="1">
    <source>
        <dbReference type="SAM" id="MobiDB-lite"/>
    </source>
</evidence>
<dbReference type="EMBL" id="SOAN01000006">
    <property type="protein sequence ID" value="TDS85396.1"/>
    <property type="molecule type" value="Genomic_DNA"/>
</dbReference>
<keyword evidence="3" id="KW-0067">ATP-binding</keyword>
<feature type="region of interest" description="Disordered" evidence="1">
    <location>
        <begin position="591"/>
        <end position="629"/>
    </location>
</feature>
<dbReference type="AlphaFoldDB" id="A0A4R7G2P5"/>
<dbReference type="GO" id="GO:0004386">
    <property type="term" value="F:helicase activity"/>
    <property type="evidence" value="ECO:0007669"/>
    <property type="project" value="UniProtKB-KW"/>
</dbReference>
<keyword evidence="4" id="KW-1185">Reference proteome</keyword>
<feature type="region of interest" description="Disordered" evidence="1">
    <location>
        <begin position="734"/>
        <end position="764"/>
    </location>
</feature>
<evidence type="ECO:0000259" key="2">
    <source>
        <dbReference type="Pfam" id="PF13625"/>
    </source>
</evidence>
<dbReference type="Proteomes" id="UP000294506">
    <property type="component" value="Unassembled WGS sequence"/>
</dbReference>
<keyword evidence="3" id="KW-0347">Helicase</keyword>
<dbReference type="RefSeq" id="WP_133726277.1">
    <property type="nucleotide sequence ID" value="NZ_SOAN01000006.1"/>
</dbReference>
<keyword evidence="3" id="KW-0547">Nucleotide-binding</keyword>
<keyword evidence="3" id="KW-0378">Hydrolase</keyword>
<feature type="domain" description="Helicase XPB/Ssl2 N-terminal" evidence="2">
    <location>
        <begin position="447"/>
        <end position="568"/>
    </location>
</feature>
<dbReference type="Pfam" id="PF13625">
    <property type="entry name" value="Helicase_C_3"/>
    <property type="match status" value="1"/>
</dbReference>